<dbReference type="EMBL" id="JACHOV010000005">
    <property type="protein sequence ID" value="MBB4641259.1"/>
    <property type="molecule type" value="Genomic_DNA"/>
</dbReference>
<dbReference type="InterPro" id="IPR038765">
    <property type="entry name" value="Papain-like_cys_pep_sf"/>
</dbReference>
<dbReference type="AlphaFoldDB" id="A0A840HUJ1"/>
<dbReference type="Pfam" id="PF00877">
    <property type="entry name" value="NLPC_P60"/>
    <property type="match status" value="1"/>
</dbReference>
<dbReference type="RefSeq" id="WP_184475068.1">
    <property type="nucleotide sequence ID" value="NZ_JACHOV010000005.1"/>
</dbReference>
<dbReference type="Proteomes" id="UP000575068">
    <property type="component" value="Unassembled WGS sequence"/>
</dbReference>
<dbReference type="Gene3D" id="3.90.1720.10">
    <property type="entry name" value="endopeptidase domain like (from Nostoc punctiforme)"/>
    <property type="match status" value="1"/>
</dbReference>
<proteinExistence type="inferred from homology"/>
<keyword evidence="4" id="KW-0788">Thiol protease</keyword>
<dbReference type="PROSITE" id="PS51935">
    <property type="entry name" value="NLPC_P60"/>
    <property type="match status" value="1"/>
</dbReference>
<reference evidence="6 7" key="1">
    <citation type="submission" date="2020-08" db="EMBL/GenBank/DDBJ databases">
        <title>Genomic Encyclopedia of Type Strains, Phase IV (KMG-IV): sequencing the most valuable type-strain genomes for metagenomic binning, comparative biology and taxonomic classification.</title>
        <authorList>
            <person name="Goeker M."/>
        </authorList>
    </citation>
    <scope>NUCLEOTIDE SEQUENCE [LARGE SCALE GENOMIC DNA]</scope>
    <source>
        <strain evidence="6 7">DSM 7465</strain>
    </source>
</reference>
<evidence type="ECO:0000256" key="2">
    <source>
        <dbReference type="ARBA" id="ARBA00022670"/>
    </source>
</evidence>
<evidence type="ECO:0000256" key="1">
    <source>
        <dbReference type="ARBA" id="ARBA00007074"/>
    </source>
</evidence>
<accession>A0A840HUJ1</accession>
<evidence type="ECO:0000313" key="6">
    <source>
        <dbReference type="EMBL" id="MBB4641259.1"/>
    </source>
</evidence>
<organism evidence="6 7">
    <name type="scientific">Rhizorhapis suberifaciens</name>
    <name type="common">corky root of lettuce</name>
    <dbReference type="NCBI Taxonomy" id="13656"/>
    <lineage>
        <taxon>Bacteria</taxon>
        <taxon>Pseudomonadati</taxon>
        <taxon>Pseudomonadota</taxon>
        <taxon>Alphaproteobacteria</taxon>
        <taxon>Sphingomonadales</taxon>
        <taxon>Sphingomonadaceae</taxon>
        <taxon>Rhizorhapis</taxon>
    </lineage>
</organism>
<dbReference type="GO" id="GO:0006508">
    <property type="term" value="P:proteolysis"/>
    <property type="evidence" value="ECO:0007669"/>
    <property type="project" value="UniProtKB-KW"/>
</dbReference>
<dbReference type="InterPro" id="IPR041382">
    <property type="entry name" value="SH3_16"/>
</dbReference>
<keyword evidence="7" id="KW-1185">Reference proteome</keyword>
<evidence type="ECO:0000313" key="7">
    <source>
        <dbReference type="Proteomes" id="UP000575068"/>
    </source>
</evidence>
<evidence type="ECO:0000256" key="4">
    <source>
        <dbReference type="ARBA" id="ARBA00022807"/>
    </source>
</evidence>
<dbReference type="Pfam" id="PF18348">
    <property type="entry name" value="SH3_16"/>
    <property type="match status" value="1"/>
</dbReference>
<keyword evidence="3 6" id="KW-0378">Hydrolase</keyword>
<protein>
    <submittedName>
        <fullName evidence="6">Cell wall-associated NlpC family hydrolase</fullName>
    </submittedName>
</protein>
<evidence type="ECO:0000259" key="5">
    <source>
        <dbReference type="PROSITE" id="PS51935"/>
    </source>
</evidence>
<feature type="domain" description="NlpC/P60" evidence="5">
    <location>
        <begin position="177"/>
        <end position="301"/>
    </location>
</feature>
<dbReference type="PANTHER" id="PTHR47359">
    <property type="entry name" value="PEPTIDOGLYCAN DL-ENDOPEPTIDASE CWLO"/>
    <property type="match status" value="1"/>
</dbReference>
<sequence length="302" mass="31973">MNIGVKSGSQAKAGRDRFTLTGRSIALDRRVNAIRGDLADLALAGKYFAPHYSCPQTFSLVATRAAMRSKPDHGSTAVSELLQGELFQAIDVAGGWAWGFSAHDHYVGYIPVAALGKPLEPTHLVSASAALVFAEANIKSPEVSLLPMGSLVAGAVEGAFLKTSGGFIHLRHLSSMGEIDNDPVMIAETLTGSPYLWGGRSSFGLDCSGLVQLCLARCGIAAPRDTDMQMAALGEEIGSDDALQRGDIIFFPGHVGFMADGDNLIHANAYWMQVTTEPLADVVARLADGHAQPLLARKRIKA</sequence>
<comment type="similarity">
    <text evidence="1">Belongs to the peptidase C40 family.</text>
</comment>
<gene>
    <name evidence="6" type="ORF">HNQ99_001564</name>
</gene>
<dbReference type="InterPro" id="IPR000064">
    <property type="entry name" value="NLP_P60_dom"/>
</dbReference>
<keyword evidence="2" id="KW-0645">Protease</keyword>
<dbReference type="PANTHER" id="PTHR47359:SF3">
    <property type="entry name" value="NLP_P60 DOMAIN-CONTAINING PROTEIN-RELATED"/>
    <property type="match status" value="1"/>
</dbReference>
<comment type="caution">
    <text evidence="6">The sequence shown here is derived from an EMBL/GenBank/DDBJ whole genome shotgun (WGS) entry which is preliminary data.</text>
</comment>
<dbReference type="InterPro" id="IPR051794">
    <property type="entry name" value="PG_Endopeptidase_C40"/>
</dbReference>
<evidence type="ECO:0000256" key="3">
    <source>
        <dbReference type="ARBA" id="ARBA00022801"/>
    </source>
</evidence>
<dbReference type="GO" id="GO:0008234">
    <property type="term" value="F:cysteine-type peptidase activity"/>
    <property type="evidence" value="ECO:0007669"/>
    <property type="project" value="UniProtKB-KW"/>
</dbReference>
<name>A0A840HUJ1_9SPHN</name>
<dbReference type="SUPFAM" id="SSF54001">
    <property type="entry name" value="Cysteine proteinases"/>
    <property type="match status" value="1"/>
</dbReference>